<dbReference type="Proteomes" id="UP000013827">
    <property type="component" value="Unassembled WGS sequence"/>
</dbReference>
<dbReference type="AlphaFoldDB" id="A0A0D3JGH1"/>
<dbReference type="InterPro" id="IPR011990">
    <property type="entry name" value="TPR-like_helical_dom_sf"/>
</dbReference>
<dbReference type="PANTHER" id="PTHR45641">
    <property type="entry name" value="TETRATRICOPEPTIDE REPEAT PROTEIN (AFU_ORTHOLOGUE AFUA_6G03870)"/>
    <property type="match status" value="1"/>
</dbReference>
<name>A0A0D3JGH1_EMIH1</name>
<dbReference type="Gene3D" id="1.25.40.10">
    <property type="entry name" value="Tetratricopeptide repeat domain"/>
    <property type="match status" value="1"/>
</dbReference>
<keyword evidence="1" id="KW-0677">Repeat</keyword>
<dbReference type="SUPFAM" id="SSF48452">
    <property type="entry name" value="TPR-like"/>
    <property type="match status" value="1"/>
</dbReference>
<dbReference type="GeneID" id="17268151"/>
<dbReference type="PANTHER" id="PTHR45641:SF19">
    <property type="entry name" value="NEPHROCYSTIN-3"/>
    <property type="match status" value="1"/>
</dbReference>
<sequence>MGNPRFLLTRSPNGRGLAPIGTGQHQICLTVPRLAAKTGLEQLRFIEVGAGNRFGGVEKPGLGRLLQRLGDYTGAEVALRRALEIRETLGPEHLLVAKSLYNLGRLLQDRGEQGAASDLLKRSFNIRLARF</sequence>
<dbReference type="HOGENOM" id="CLU_1931485_0_0_1"/>
<keyword evidence="2" id="KW-0802">TPR repeat</keyword>
<accession>A0A0D3JGH1</accession>
<evidence type="ECO:0000313" key="4">
    <source>
        <dbReference type="Proteomes" id="UP000013827"/>
    </source>
</evidence>
<organism evidence="3 4">
    <name type="scientific">Emiliania huxleyi (strain CCMP1516)</name>
    <dbReference type="NCBI Taxonomy" id="280463"/>
    <lineage>
        <taxon>Eukaryota</taxon>
        <taxon>Haptista</taxon>
        <taxon>Haptophyta</taxon>
        <taxon>Prymnesiophyceae</taxon>
        <taxon>Isochrysidales</taxon>
        <taxon>Noelaerhabdaceae</taxon>
        <taxon>Emiliania</taxon>
    </lineage>
</organism>
<dbReference type="EnsemblProtists" id="EOD22606">
    <property type="protein sequence ID" value="EOD22606"/>
    <property type="gene ID" value="EMIHUDRAFT_240132"/>
</dbReference>
<proteinExistence type="predicted"/>
<dbReference type="RefSeq" id="XP_005775035.1">
    <property type="nucleotide sequence ID" value="XM_005774978.1"/>
</dbReference>
<evidence type="ECO:0000256" key="1">
    <source>
        <dbReference type="ARBA" id="ARBA00022737"/>
    </source>
</evidence>
<evidence type="ECO:0000313" key="3">
    <source>
        <dbReference type="EnsemblProtists" id="EOD22606"/>
    </source>
</evidence>
<keyword evidence="4" id="KW-1185">Reference proteome</keyword>
<protein>
    <recommendedName>
        <fullName evidence="5">Tetratricopeptide repeat protein</fullName>
    </recommendedName>
</protein>
<reference evidence="3" key="2">
    <citation type="submission" date="2024-10" db="UniProtKB">
        <authorList>
            <consortium name="EnsemblProtists"/>
        </authorList>
    </citation>
    <scope>IDENTIFICATION</scope>
</reference>
<dbReference type="Pfam" id="PF13424">
    <property type="entry name" value="TPR_12"/>
    <property type="match status" value="1"/>
</dbReference>
<evidence type="ECO:0000256" key="2">
    <source>
        <dbReference type="ARBA" id="ARBA00022803"/>
    </source>
</evidence>
<evidence type="ECO:0008006" key="5">
    <source>
        <dbReference type="Google" id="ProtNLM"/>
    </source>
</evidence>
<dbReference type="PaxDb" id="2903-EOD22606"/>
<reference evidence="4" key="1">
    <citation type="journal article" date="2013" name="Nature">
        <title>Pan genome of the phytoplankton Emiliania underpins its global distribution.</title>
        <authorList>
            <person name="Read B.A."/>
            <person name="Kegel J."/>
            <person name="Klute M.J."/>
            <person name="Kuo A."/>
            <person name="Lefebvre S.C."/>
            <person name="Maumus F."/>
            <person name="Mayer C."/>
            <person name="Miller J."/>
            <person name="Monier A."/>
            <person name="Salamov A."/>
            <person name="Young J."/>
            <person name="Aguilar M."/>
            <person name="Claverie J.M."/>
            <person name="Frickenhaus S."/>
            <person name="Gonzalez K."/>
            <person name="Herman E.K."/>
            <person name="Lin Y.C."/>
            <person name="Napier J."/>
            <person name="Ogata H."/>
            <person name="Sarno A.F."/>
            <person name="Shmutz J."/>
            <person name="Schroeder D."/>
            <person name="de Vargas C."/>
            <person name="Verret F."/>
            <person name="von Dassow P."/>
            <person name="Valentin K."/>
            <person name="Van de Peer Y."/>
            <person name="Wheeler G."/>
            <person name="Dacks J.B."/>
            <person name="Delwiche C.F."/>
            <person name="Dyhrman S.T."/>
            <person name="Glockner G."/>
            <person name="John U."/>
            <person name="Richards T."/>
            <person name="Worden A.Z."/>
            <person name="Zhang X."/>
            <person name="Grigoriev I.V."/>
            <person name="Allen A.E."/>
            <person name="Bidle K."/>
            <person name="Borodovsky M."/>
            <person name="Bowler C."/>
            <person name="Brownlee C."/>
            <person name="Cock J.M."/>
            <person name="Elias M."/>
            <person name="Gladyshev V.N."/>
            <person name="Groth M."/>
            <person name="Guda C."/>
            <person name="Hadaegh A."/>
            <person name="Iglesias-Rodriguez M.D."/>
            <person name="Jenkins J."/>
            <person name="Jones B.M."/>
            <person name="Lawson T."/>
            <person name="Leese F."/>
            <person name="Lindquist E."/>
            <person name="Lobanov A."/>
            <person name="Lomsadze A."/>
            <person name="Malik S.B."/>
            <person name="Marsh M.E."/>
            <person name="Mackinder L."/>
            <person name="Mock T."/>
            <person name="Mueller-Roeber B."/>
            <person name="Pagarete A."/>
            <person name="Parker M."/>
            <person name="Probert I."/>
            <person name="Quesneville H."/>
            <person name="Raines C."/>
            <person name="Rensing S.A."/>
            <person name="Riano-Pachon D.M."/>
            <person name="Richier S."/>
            <person name="Rokitta S."/>
            <person name="Shiraiwa Y."/>
            <person name="Soanes D.M."/>
            <person name="van der Giezen M."/>
            <person name="Wahlund T.M."/>
            <person name="Williams B."/>
            <person name="Wilson W."/>
            <person name="Wolfe G."/>
            <person name="Wurch L.L."/>
        </authorList>
    </citation>
    <scope>NUCLEOTIDE SEQUENCE</scope>
</reference>
<dbReference type="KEGG" id="ehx:EMIHUDRAFT_240132"/>